<protein>
    <submittedName>
        <fullName evidence="1">Uncharacterized protein</fullName>
    </submittedName>
</protein>
<evidence type="ECO:0000313" key="1">
    <source>
        <dbReference type="EMBL" id="GJJ79187.1"/>
    </source>
</evidence>
<keyword evidence="2" id="KW-1185">Reference proteome</keyword>
<dbReference type="EMBL" id="BQFW01000015">
    <property type="protein sequence ID" value="GJJ79187.1"/>
    <property type="molecule type" value="Genomic_DNA"/>
</dbReference>
<dbReference type="OrthoDB" id="3363286at2759"/>
<organism evidence="1 2">
    <name type="scientific">Entomortierella parvispora</name>
    <dbReference type="NCBI Taxonomy" id="205924"/>
    <lineage>
        <taxon>Eukaryota</taxon>
        <taxon>Fungi</taxon>
        <taxon>Fungi incertae sedis</taxon>
        <taxon>Mucoromycota</taxon>
        <taxon>Mortierellomycotina</taxon>
        <taxon>Mortierellomycetes</taxon>
        <taxon>Mortierellales</taxon>
        <taxon>Mortierellaceae</taxon>
        <taxon>Entomortierella</taxon>
    </lineage>
</organism>
<proteinExistence type="predicted"/>
<sequence>MAHRPRTPALPRPLPRSFILDHMAAPRLKRTLEPTAPGRSSEFELRMASNPYAAILASPIRMCIYTRKILPNGMMTRLIQAAPPHGSEDNRPWIVPDRILPTDTASSRAGASRWAFSRSDILAGVAKEGKYKILSAWAHMRPDTAELVYAQWTIRVAKDFQVAVRDRKRGARVFTAVKQVNAGSDASQDSLETNNDIAFEIPENRRLQCVLHFKSYGHESTRADSTADKNPPDLGALPSKAAVPSISLPTFMPRSQLQSEVSLCRKGTSCGRVPMYDMDLLFHNNPKGLEAILKTFLDQVKDPMSLLADEDGLKIGLTAAPHTVELAQGLFKLVSMHPDPSQ</sequence>
<name>A0A9P3HP11_9FUNG</name>
<evidence type="ECO:0000313" key="2">
    <source>
        <dbReference type="Proteomes" id="UP000827284"/>
    </source>
</evidence>
<dbReference type="AlphaFoldDB" id="A0A9P3HP11"/>
<dbReference type="Proteomes" id="UP000827284">
    <property type="component" value="Unassembled WGS sequence"/>
</dbReference>
<accession>A0A9P3HP11</accession>
<reference evidence="1" key="1">
    <citation type="submission" date="2021-11" db="EMBL/GenBank/DDBJ databases">
        <authorList>
            <person name="Herlambang A."/>
            <person name="Guo Y."/>
            <person name="Takashima Y."/>
            <person name="Nishizawa T."/>
        </authorList>
    </citation>
    <scope>NUCLEOTIDE SEQUENCE</scope>
    <source>
        <strain evidence="1">E1425</strain>
    </source>
</reference>
<comment type="caution">
    <text evidence="1">The sequence shown here is derived from an EMBL/GenBank/DDBJ whole genome shotgun (WGS) entry which is preliminary data.</text>
</comment>
<gene>
    <name evidence="1" type="ORF">EMPS_11546</name>
</gene>
<reference evidence="1" key="2">
    <citation type="journal article" date="2022" name="Microbiol. Resour. Announc.">
        <title>Whole-Genome Sequence of Entomortierella parvispora E1425, a Mucoromycotan Fungus Associated with Burkholderiaceae-Related Endosymbiotic Bacteria.</title>
        <authorList>
            <person name="Herlambang A."/>
            <person name="Guo Y."/>
            <person name="Takashima Y."/>
            <person name="Narisawa K."/>
            <person name="Ohta H."/>
            <person name="Nishizawa T."/>
        </authorList>
    </citation>
    <scope>NUCLEOTIDE SEQUENCE</scope>
    <source>
        <strain evidence="1">E1425</strain>
    </source>
</reference>